<dbReference type="GO" id="GO:0016272">
    <property type="term" value="C:prefoldin complex"/>
    <property type="evidence" value="ECO:0007669"/>
    <property type="project" value="InterPro"/>
</dbReference>
<evidence type="ECO:0000313" key="3">
    <source>
        <dbReference type="EnsemblMetazoa" id="XP_016977128.1"/>
    </source>
</evidence>
<dbReference type="GeneID" id="108043088"/>
<dbReference type="OrthoDB" id="6375174at2759"/>
<reference evidence="4" key="1">
    <citation type="journal article" date="2021" name="Elife">
        <title>Highly contiguous assemblies of 101 drosophilid genomes.</title>
        <authorList>
            <person name="Kim B.Y."/>
            <person name="Wang J.R."/>
            <person name="Miller D.E."/>
            <person name="Barmina O."/>
            <person name="Delaney E."/>
            <person name="Thompson A."/>
            <person name="Comeault A.A."/>
            <person name="Peede D."/>
            <person name="D'Agostino E.R."/>
            <person name="Pelaez J."/>
            <person name="Aguilar J.M."/>
            <person name="Haji D."/>
            <person name="Matsunaga T."/>
            <person name="Armstrong E.E."/>
            <person name="Zych M."/>
            <person name="Ogawa Y."/>
            <person name="Stamenkovic-Radak M."/>
            <person name="Jelic M."/>
            <person name="Veselinovic M.S."/>
            <person name="Tanaskovic M."/>
            <person name="Eric P."/>
            <person name="Gao J.J."/>
            <person name="Katoh T.K."/>
            <person name="Toda M.J."/>
            <person name="Watabe H."/>
            <person name="Watada M."/>
            <person name="Davis J.S."/>
            <person name="Moyle L.C."/>
            <person name="Manoli G."/>
            <person name="Bertolini E."/>
            <person name="Kostal V."/>
            <person name="Hawley R.S."/>
            <person name="Takahashi A."/>
            <person name="Jones C.D."/>
            <person name="Price D.K."/>
            <person name="Whiteman N."/>
            <person name="Kopp A."/>
            <person name="Matute D.R."/>
            <person name="Petrov D.A."/>
        </authorList>
    </citation>
    <scope>NUCLEOTIDE SEQUENCE [LARGE SCALE GENOMIC DNA]</scope>
</reference>
<dbReference type="GO" id="GO:0006457">
    <property type="term" value="P:protein folding"/>
    <property type="evidence" value="ECO:0007669"/>
    <property type="project" value="InterPro"/>
</dbReference>
<dbReference type="EnsemblMetazoa" id="XM_017121639.1">
    <property type="protein sequence ID" value="XP_016977128.1"/>
    <property type="gene ID" value="LOC108043088"/>
</dbReference>
<dbReference type="GO" id="GO:0007017">
    <property type="term" value="P:microtubule-based process"/>
    <property type="evidence" value="ECO:0007669"/>
    <property type="project" value="TreeGrafter"/>
</dbReference>
<dbReference type="PANTHER" id="PTHR12409:SF0">
    <property type="entry name" value="PREFOLDIN SUBUNIT 3"/>
    <property type="match status" value="1"/>
</dbReference>
<comment type="similarity">
    <text evidence="1">Belongs to the prefoldin subunit alpha family.</text>
</comment>
<dbReference type="RefSeq" id="XP_016977128.1">
    <property type="nucleotide sequence ID" value="XM_017121639.1"/>
</dbReference>
<dbReference type="GO" id="GO:0015631">
    <property type="term" value="F:tubulin binding"/>
    <property type="evidence" value="ECO:0007669"/>
    <property type="project" value="TreeGrafter"/>
</dbReference>
<dbReference type="InterPro" id="IPR004127">
    <property type="entry name" value="Prefoldin_subunit_alpha"/>
</dbReference>
<keyword evidence="4" id="KW-1185">Reference proteome</keyword>
<dbReference type="Gene3D" id="1.10.287.370">
    <property type="match status" value="1"/>
</dbReference>
<evidence type="ECO:0000313" key="5">
    <source>
        <dbReference type="RefSeq" id="XP_016977128.1"/>
    </source>
</evidence>
<gene>
    <name evidence="5" type="primary">LOC108043088</name>
    <name evidence="3" type="synonym">108043088</name>
</gene>
<proteinExistence type="inferred from homology"/>
<dbReference type="OMA" id="QVNTVEM"/>
<evidence type="ECO:0000313" key="4">
    <source>
        <dbReference type="Proteomes" id="UP001652680"/>
    </source>
</evidence>
<dbReference type="GO" id="GO:0007021">
    <property type="term" value="P:tubulin complex assembly"/>
    <property type="evidence" value="ECO:0007669"/>
    <property type="project" value="TreeGrafter"/>
</dbReference>
<reference evidence="3" key="3">
    <citation type="submission" date="2025-05" db="UniProtKB">
        <authorList>
            <consortium name="EnsemblMetazoa"/>
        </authorList>
    </citation>
    <scope>IDENTIFICATION</scope>
</reference>
<dbReference type="InterPro" id="IPR016655">
    <property type="entry name" value="PFD3"/>
</dbReference>
<evidence type="ECO:0000256" key="2">
    <source>
        <dbReference type="ARBA" id="ARBA00023186"/>
    </source>
</evidence>
<dbReference type="GO" id="GO:0005737">
    <property type="term" value="C:cytoplasm"/>
    <property type="evidence" value="ECO:0007669"/>
    <property type="project" value="TreeGrafter"/>
</dbReference>
<name>A0A6P4EQ17_DRORH</name>
<reference evidence="5" key="2">
    <citation type="submission" date="2025-04" db="UniProtKB">
        <authorList>
            <consortium name="RefSeq"/>
        </authorList>
    </citation>
    <scope>IDENTIFICATION</scope>
</reference>
<sequence length="186" mass="21430">MFAFMENVEKPPLGDRKSYMNITEAKLIGDVERYITQQEFSSDVQVALKLQHFFYLQYNEIAAKLEADLGAVVTRLEAAKNNLGLVKKFMDNPGKEFQSLMQISQGVFRWVTVMPVERVTLKVGNALQMEFDLPEAQEFIKKDITSLVKQRLQHEHDIDFLQDQVNTIEMNLAVLYKKGANKENPQ</sequence>
<accession>A0A6P4EQ17</accession>
<evidence type="ECO:0000256" key="1">
    <source>
        <dbReference type="ARBA" id="ARBA00010048"/>
    </source>
</evidence>
<dbReference type="Proteomes" id="UP001652680">
    <property type="component" value="Unassembled WGS sequence"/>
</dbReference>
<dbReference type="AlphaFoldDB" id="A0A6P4EQ17"/>
<dbReference type="Pfam" id="PF02996">
    <property type="entry name" value="Prefoldin"/>
    <property type="match status" value="1"/>
</dbReference>
<dbReference type="PANTHER" id="PTHR12409">
    <property type="entry name" value="PREFOLDIN SUBUNIT 3"/>
    <property type="match status" value="1"/>
</dbReference>
<keyword evidence="2" id="KW-0143">Chaperone</keyword>
<organism evidence="5">
    <name type="scientific">Drosophila rhopaloa</name>
    <name type="common">Fruit fly</name>
    <dbReference type="NCBI Taxonomy" id="1041015"/>
    <lineage>
        <taxon>Eukaryota</taxon>
        <taxon>Metazoa</taxon>
        <taxon>Ecdysozoa</taxon>
        <taxon>Arthropoda</taxon>
        <taxon>Hexapoda</taxon>
        <taxon>Insecta</taxon>
        <taxon>Pterygota</taxon>
        <taxon>Neoptera</taxon>
        <taxon>Endopterygota</taxon>
        <taxon>Diptera</taxon>
        <taxon>Brachycera</taxon>
        <taxon>Muscomorpha</taxon>
        <taxon>Ephydroidea</taxon>
        <taxon>Drosophilidae</taxon>
        <taxon>Drosophila</taxon>
        <taxon>Sophophora</taxon>
    </lineage>
</organism>
<dbReference type="SUPFAM" id="SSF46579">
    <property type="entry name" value="Prefoldin"/>
    <property type="match status" value="1"/>
</dbReference>
<protein>
    <submittedName>
        <fullName evidence="5">Uncharacterized protein LOC108043088</fullName>
    </submittedName>
</protein>
<dbReference type="InterPro" id="IPR009053">
    <property type="entry name" value="Prefoldin"/>
</dbReference>